<dbReference type="STRING" id="37659.GCA_000703125_01470"/>
<dbReference type="Pfam" id="PF20124">
    <property type="entry name" value="DUF6514"/>
    <property type="match status" value="1"/>
</dbReference>
<evidence type="ECO:0000313" key="2">
    <source>
        <dbReference type="Proteomes" id="UP000239863"/>
    </source>
</evidence>
<dbReference type="RefSeq" id="WP_104409602.1">
    <property type="nucleotide sequence ID" value="NZ_PTIS01000005.1"/>
</dbReference>
<accession>A0A2S6FYE9</accession>
<dbReference type="PIRSF" id="PIRSF033595">
    <property type="entry name" value="UCP033595"/>
    <property type="match status" value="1"/>
</dbReference>
<evidence type="ECO:0000313" key="1">
    <source>
        <dbReference type="EMBL" id="PPK48646.1"/>
    </source>
</evidence>
<dbReference type="Proteomes" id="UP000239863">
    <property type="component" value="Unassembled WGS sequence"/>
</dbReference>
<organism evidence="1 2">
    <name type="scientific">Clostridium algidicarnis DSM 15099</name>
    <dbReference type="NCBI Taxonomy" id="1121295"/>
    <lineage>
        <taxon>Bacteria</taxon>
        <taxon>Bacillati</taxon>
        <taxon>Bacillota</taxon>
        <taxon>Clostridia</taxon>
        <taxon>Eubacteriales</taxon>
        <taxon>Clostridiaceae</taxon>
        <taxon>Clostridium</taxon>
    </lineage>
</organism>
<dbReference type="OrthoDB" id="1954979at2"/>
<sequence length="117" mass="13461">MVIVENLCRSELSENGVHIYSYRMTKGNITFSIEGEKTEVQSYGIEVERQDVLDGVVTNIERDALESISPQRYKIHNLLKILYDGRVSPYHFIDIIGEYVDSYVEDFEEGFCDVATN</sequence>
<reference evidence="1 2" key="1">
    <citation type="submission" date="2018-02" db="EMBL/GenBank/DDBJ databases">
        <title>Genomic Encyclopedia of Archaeal and Bacterial Type Strains, Phase II (KMG-II): from individual species to whole genera.</title>
        <authorList>
            <person name="Goeker M."/>
        </authorList>
    </citation>
    <scope>NUCLEOTIDE SEQUENCE [LARGE SCALE GENOMIC DNA]</scope>
    <source>
        <strain evidence="1 2">DSM 15099</strain>
    </source>
</reference>
<gene>
    <name evidence="1" type="ORF">BD821_10524</name>
</gene>
<comment type="caution">
    <text evidence="1">The sequence shown here is derived from an EMBL/GenBank/DDBJ whole genome shotgun (WGS) entry which is preliminary data.</text>
</comment>
<protein>
    <submittedName>
        <fullName evidence="1">Uncharacterized protein</fullName>
    </submittedName>
</protein>
<dbReference type="EMBL" id="PTIS01000005">
    <property type="protein sequence ID" value="PPK48646.1"/>
    <property type="molecule type" value="Genomic_DNA"/>
</dbReference>
<proteinExistence type="predicted"/>
<dbReference type="AlphaFoldDB" id="A0A2S6FYE9"/>
<name>A0A2S6FYE9_9CLOT</name>
<dbReference type="InterPro" id="IPR017016">
    <property type="entry name" value="UCP033595"/>
</dbReference>